<dbReference type="KEGG" id="cdep:91088631"/>
<dbReference type="GeneID" id="91088631"/>
<sequence>MPINVTYDDFDPLVVYSDYSQWWTPNPQDHPDWYNATADVTSVPWHEATIHYTTTPGANFSFNFSSTSAWIYGAAGTTTTNYTIVLDGVSSSHSATNSSNGRTLLWSASGLNQGAHNVVLKNDGSGIGVDAVVIEYDIGGNPSNTTIDNTDSSITYSGNWESNNGAFYGGTSSYTKGFDNKFSFNFTGSALYIFGDQVNDHGLFSIYFNKSSIPFSTLSGRSGCGTPNGKIEKTCEKLGTLKAFVGGLGQGEHMVEVVNGGAEGTRTEATFFDFDYLVYSQPSSYPSFTIDPMCSNGICSSSTLTTGTATSATSAASGTNGSGKASGAERLTPGLGVIMWMGIVGAWMGKKLWIR</sequence>
<reference evidence="1" key="2">
    <citation type="journal article" date="2022" name="Elife">
        <title>Obligate sexual reproduction of a homothallic fungus closely related to the Cryptococcus pathogenic species complex.</title>
        <authorList>
            <person name="Passer A.R."/>
            <person name="Clancey S.A."/>
            <person name="Shea T."/>
            <person name="David-Palma M."/>
            <person name="Averette A.F."/>
            <person name="Boekhout T."/>
            <person name="Porcel B.M."/>
            <person name="Nowrousian M."/>
            <person name="Cuomo C.A."/>
            <person name="Sun S."/>
            <person name="Heitman J."/>
            <person name="Coelho M.A."/>
        </authorList>
    </citation>
    <scope>NUCLEOTIDE SEQUENCE</scope>
    <source>
        <strain evidence="1">CBS 7841</strain>
    </source>
</reference>
<dbReference type="EMBL" id="CP143788">
    <property type="protein sequence ID" value="WVN89204.1"/>
    <property type="molecule type" value="Genomic_DNA"/>
</dbReference>
<proteinExistence type="predicted"/>
<name>A0A1E3IIP9_9TREE</name>
<accession>A0A1E3IIP9</accession>
<dbReference type="Gene3D" id="2.60.120.260">
    <property type="entry name" value="Galactose-binding domain-like"/>
    <property type="match status" value="2"/>
</dbReference>
<dbReference type="VEuPathDB" id="FungiDB:L203_03359"/>
<dbReference type="AlphaFoldDB" id="A0A1E3IIP9"/>
<reference evidence="1" key="3">
    <citation type="submission" date="2024-01" db="EMBL/GenBank/DDBJ databases">
        <authorList>
            <person name="Coelho M.A."/>
            <person name="David-Palma M."/>
            <person name="Shea T."/>
            <person name="Sun S."/>
            <person name="Cuomo C.A."/>
            <person name="Heitman J."/>
        </authorList>
    </citation>
    <scope>NUCLEOTIDE SEQUENCE</scope>
    <source>
        <strain evidence="1">CBS 7841</strain>
    </source>
</reference>
<keyword evidence="2" id="KW-1185">Reference proteome</keyword>
<evidence type="ECO:0000313" key="1">
    <source>
        <dbReference type="EMBL" id="WVN89204.1"/>
    </source>
</evidence>
<dbReference type="Proteomes" id="UP000094043">
    <property type="component" value="Chromosome 5"/>
</dbReference>
<organism evidence="1 2">
    <name type="scientific">Cryptococcus depauperatus CBS 7841</name>
    <dbReference type="NCBI Taxonomy" id="1295531"/>
    <lineage>
        <taxon>Eukaryota</taxon>
        <taxon>Fungi</taxon>
        <taxon>Dikarya</taxon>
        <taxon>Basidiomycota</taxon>
        <taxon>Agaricomycotina</taxon>
        <taxon>Tremellomycetes</taxon>
        <taxon>Tremellales</taxon>
        <taxon>Cryptococcaceae</taxon>
        <taxon>Cryptococcus</taxon>
    </lineage>
</organism>
<evidence type="ECO:0000313" key="2">
    <source>
        <dbReference type="Proteomes" id="UP000094043"/>
    </source>
</evidence>
<gene>
    <name evidence="1" type="ORF">L203_104421</name>
</gene>
<dbReference type="RefSeq" id="XP_066069904.1">
    <property type="nucleotide sequence ID" value="XM_066213807.1"/>
</dbReference>
<protein>
    <submittedName>
        <fullName evidence="1">Uncharacterized protein</fullName>
    </submittedName>
</protein>
<reference evidence="1" key="1">
    <citation type="submission" date="2016-06" db="EMBL/GenBank/DDBJ databases">
        <authorList>
            <person name="Cuomo C."/>
            <person name="Litvintseva A."/>
            <person name="Heitman J."/>
            <person name="Chen Y."/>
            <person name="Sun S."/>
            <person name="Springer D."/>
            <person name="Dromer F."/>
            <person name="Young S."/>
            <person name="Zeng Q."/>
            <person name="Chapman S."/>
            <person name="Gujja S."/>
            <person name="Saif S."/>
            <person name="Birren B."/>
        </authorList>
    </citation>
    <scope>NUCLEOTIDE SEQUENCE</scope>
    <source>
        <strain evidence="1">CBS 7841</strain>
    </source>
</reference>
<dbReference type="OrthoDB" id="2563669at2759"/>